<dbReference type="Ensembl" id="ENSSSCT00060027249.1">
    <property type="protein sequence ID" value="ENSSSCP00060011610.1"/>
    <property type="gene ID" value="ENSSSCG00060020150.1"/>
</dbReference>
<dbReference type="AlphaFoldDB" id="A0A8D2BC11"/>
<evidence type="ECO:0000256" key="5">
    <source>
        <dbReference type="ARBA" id="ARBA00023163"/>
    </source>
</evidence>
<evidence type="ECO:0000256" key="3">
    <source>
        <dbReference type="ARBA" id="ARBA00022902"/>
    </source>
</evidence>
<keyword evidence="2" id="KW-0221">Differentiation</keyword>
<evidence type="ECO:0000256" key="4">
    <source>
        <dbReference type="ARBA" id="ARBA00023015"/>
    </source>
</evidence>
<keyword evidence="3" id="KW-0524">Neurogenesis</keyword>
<evidence type="ECO:0000313" key="7">
    <source>
        <dbReference type="Ensembl" id="ENSSSCP00060011610.1"/>
    </source>
</evidence>
<name>A0A8D2BC11_PIG</name>
<proteinExistence type="predicted"/>
<dbReference type="PANTHER" id="PTHR46799">
    <property type="entry name" value="HOMEOBOX PROTEIN UNC-4 HOMOLOG"/>
    <property type="match status" value="1"/>
</dbReference>
<sequence>MMDGRLLEHPHAQFGGSLGGVVGFPYPLGHHHVYELAGHQLQSAAAAAAAAASVPFSIDGLLSGSCAAAAASVVNPTPLLPAACGVGGDSQPFKLSGRRSGRGGGGGGACRGPCRAEPWVAGGRSSGAAWVAARGAAQGARPPSRRIRSGPDPGLSGAASCACPQTRGTRTRRARAASGGAPAPTSRAGSWRSWRRRSTRATIPTCSCARRWRCAWIWLSPESRYETATPAIKCLSA</sequence>
<evidence type="ECO:0000256" key="2">
    <source>
        <dbReference type="ARBA" id="ARBA00022782"/>
    </source>
</evidence>
<accession>A0A8D2BC11</accession>
<keyword evidence="5" id="KW-0804">Transcription</keyword>
<organism evidence="7 8">
    <name type="scientific">Sus scrofa</name>
    <name type="common">Pig</name>
    <dbReference type="NCBI Taxonomy" id="9823"/>
    <lineage>
        <taxon>Eukaryota</taxon>
        <taxon>Metazoa</taxon>
        <taxon>Chordata</taxon>
        <taxon>Craniata</taxon>
        <taxon>Vertebrata</taxon>
        <taxon>Euteleostomi</taxon>
        <taxon>Mammalia</taxon>
        <taxon>Eutheria</taxon>
        <taxon>Laurasiatheria</taxon>
        <taxon>Artiodactyla</taxon>
        <taxon>Suina</taxon>
        <taxon>Suidae</taxon>
        <taxon>Sus</taxon>
    </lineage>
</organism>
<dbReference type="Proteomes" id="UP000694723">
    <property type="component" value="Unplaced"/>
</dbReference>
<dbReference type="GO" id="GO:0030154">
    <property type="term" value="P:cell differentiation"/>
    <property type="evidence" value="ECO:0007669"/>
    <property type="project" value="UniProtKB-KW"/>
</dbReference>
<feature type="region of interest" description="Disordered" evidence="6">
    <location>
        <begin position="135"/>
        <end position="194"/>
    </location>
</feature>
<evidence type="ECO:0000256" key="6">
    <source>
        <dbReference type="SAM" id="MobiDB-lite"/>
    </source>
</evidence>
<feature type="compositionally biased region" description="Low complexity" evidence="6">
    <location>
        <begin position="176"/>
        <end position="192"/>
    </location>
</feature>
<protein>
    <submittedName>
        <fullName evidence="7">Uncharacterized protein</fullName>
    </submittedName>
</protein>
<reference evidence="7" key="1">
    <citation type="submission" date="2025-08" db="UniProtKB">
        <authorList>
            <consortium name="Ensembl"/>
        </authorList>
    </citation>
    <scope>IDENTIFICATION</scope>
</reference>
<dbReference type="GO" id="GO:0007399">
    <property type="term" value="P:nervous system development"/>
    <property type="evidence" value="ECO:0007669"/>
    <property type="project" value="UniProtKB-KW"/>
</dbReference>
<keyword evidence="1" id="KW-0217">Developmental protein</keyword>
<evidence type="ECO:0000256" key="1">
    <source>
        <dbReference type="ARBA" id="ARBA00022473"/>
    </source>
</evidence>
<dbReference type="PANTHER" id="PTHR46799:SF1">
    <property type="entry name" value="HOMEOBOX PROTEIN UNC-4 HOMOLOG"/>
    <property type="match status" value="1"/>
</dbReference>
<keyword evidence="4" id="KW-0805">Transcription regulation</keyword>
<evidence type="ECO:0000313" key="8">
    <source>
        <dbReference type="Proteomes" id="UP000694723"/>
    </source>
</evidence>